<evidence type="ECO:0000256" key="1">
    <source>
        <dbReference type="SAM" id="MobiDB-lite"/>
    </source>
</evidence>
<proteinExistence type="predicted"/>
<feature type="region of interest" description="Disordered" evidence="1">
    <location>
        <begin position="111"/>
        <end position="130"/>
    </location>
</feature>
<comment type="caution">
    <text evidence="2">The sequence shown here is derived from an EMBL/GenBank/DDBJ whole genome shotgun (WGS) entry which is preliminary data.</text>
</comment>
<evidence type="ECO:0000313" key="3">
    <source>
        <dbReference type="Proteomes" id="UP000886595"/>
    </source>
</evidence>
<dbReference type="OrthoDB" id="74178at2759"/>
<dbReference type="Proteomes" id="UP000886595">
    <property type="component" value="Unassembled WGS sequence"/>
</dbReference>
<gene>
    <name evidence="2" type="ORF">Bca52824_096649</name>
</gene>
<sequence length="130" mass="14804">MSRLAITSYSSINLNITSSPIEGGDCSGKGLSKEAKAMEELVFFFSLRAQRPFFSIKDPRISLDELEDDGPSAKRPTTVCEDQTVLKQTMARRGRERQRIEYLAAKEEADTLKDRANQPEVEIRELRRKH</sequence>
<dbReference type="AlphaFoldDB" id="A0A8X7THK9"/>
<evidence type="ECO:0000313" key="2">
    <source>
        <dbReference type="EMBL" id="KAG2241366.1"/>
    </source>
</evidence>
<keyword evidence="3" id="KW-1185">Reference proteome</keyword>
<accession>A0A8X7THK9</accession>
<dbReference type="EMBL" id="JAAMPC010001067">
    <property type="protein sequence ID" value="KAG2241366.1"/>
    <property type="molecule type" value="Genomic_DNA"/>
</dbReference>
<reference evidence="2 3" key="1">
    <citation type="submission" date="2020-02" db="EMBL/GenBank/DDBJ databases">
        <authorList>
            <person name="Ma Q."/>
            <person name="Huang Y."/>
            <person name="Song X."/>
            <person name="Pei D."/>
        </authorList>
    </citation>
    <scope>NUCLEOTIDE SEQUENCE [LARGE SCALE GENOMIC DNA]</scope>
    <source>
        <strain evidence="2">Sxm20200214</strain>
        <tissue evidence="2">Leaf</tissue>
    </source>
</reference>
<name>A0A8X7THK9_BRACI</name>
<organism evidence="2 3">
    <name type="scientific">Brassica carinata</name>
    <name type="common">Ethiopian mustard</name>
    <name type="synonym">Abyssinian cabbage</name>
    <dbReference type="NCBI Taxonomy" id="52824"/>
    <lineage>
        <taxon>Eukaryota</taxon>
        <taxon>Viridiplantae</taxon>
        <taxon>Streptophyta</taxon>
        <taxon>Embryophyta</taxon>
        <taxon>Tracheophyta</taxon>
        <taxon>Spermatophyta</taxon>
        <taxon>Magnoliopsida</taxon>
        <taxon>eudicotyledons</taxon>
        <taxon>Gunneridae</taxon>
        <taxon>Pentapetalae</taxon>
        <taxon>rosids</taxon>
        <taxon>malvids</taxon>
        <taxon>Brassicales</taxon>
        <taxon>Brassicaceae</taxon>
        <taxon>Brassiceae</taxon>
        <taxon>Brassica</taxon>
    </lineage>
</organism>
<protein>
    <submittedName>
        <fullName evidence="2">Uncharacterized protein</fullName>
    </submittedName>
</protein>